<keyword evidence="3" id="KW-1185">Reference proteome</keyword>
<sequence>MDTRMEVVVHPTTTITTTTVEDTTTARMGPNTAITVTTTITTMVGAIMRHREDITTIKEEATRRDTMTTIIVAITLQGEGINHTQEAVKRGGRVEEELGEGVDGTRAHLR</sequence>
<evidence type="ECO:0000313" key="2">
    <source>
        <dbReference type="EMBL" id="CAL4105063.1"/>
    </source>
</evidence>
<evidence type="ECO:0000313" key="3">
    <source>
        <dbReference type="Proteomes" id="UP001497623"/>
    </source>
</evidence>
<dbReference type="Proteomes" id="UP001497623">
    <property type="component" value="Unassembled WGS sequence"/>
</dbReference>
<feature type="region of interest" description="Disordered" evidence="1">
    <location>
        <begin position="87"/>
        <end position="110"/>
    </location>
</feature>
<feature type="compositionally biased region" description="Basic and acidic residues" evidence="1">
    <location>
        <begin position="87"/>
        <end position="96"/>
    </location>
</feature>
<evidence type="ECO:0000256" key="1">
    <source>
        <dbReference type="SAM" id="MobiDB-lite"/>
    </source>
</evidence>
<accession>A0AAV2QWR6</accession>
<name>A0AAV2QWR6_MEGNR</name>
<organism evidence="2 3">
    <name type="scientific">Meganyctiphanes norvegica</name>
    <name type="common">Northern krill</name>
    <name type="synonym">Thysanopoda norvegica</name>
    <dbReference type="NCBI Taxonomy" id="48144"/>
    <lineage>
        <taxon>Eukaryota</taxon>
        <taxon>Metazoa</taxon>
        <taxon>Ecdysozoa</taxon>
        <taxon>Arthropoda</taxon>
        <taxon>Crustacea</taxon>
        <taxon>Multicrustacea</taxon>
        <taxon>Malacostraca</taxon>
        <taxon>Eumalacostraca</taxon>
        <taxon>Eucarida</taxon>
        <taxon>Euphausiacea</taxon>
        <taxon>Euphausiidae</taxon>
        <taxon>Meganyctiphanes</taxon>
    </lineage>
</organism>
<reference evidence="2 3" key="1">
    <citation type="submission" date="2024-05" db="EMBL/GenBank/DDBJ databases">
        <authorList>
            <person name="Wallberg A."/>
        </authorList>
    </citation>
    <scope>NUCLEOTIDE SEQUENCE [LARGE SCALE GENOMIC DNA]</scope>
</reference>
<gene>
    <name evidence="2" type="ORF">MNOR_LOCUS17976</name>
</gene>
<dbReference type="AlphaFoldDB" id="A0AAV2QWR6"/>
<protein>
    <submittedName>
        <fullName evidence="2">Uncharacterized protein</fullName>
    </submittedName>
</protein>
<dbReference type="EMBL" id="CAXKWB010012641">
    <property type="protein sequence ID" value="CAL4105063.1"/>
    <property type="molecule type" value="Genomic_DNA"/>
</dbReference>
<comment type="caution">
    <text evidence="2">The sequence shown here is derived from an EMBL/GenBank/DDBJ whole genome shotgun (WGS) entry which is preliminary data.</text>
</comment>
<proteinExistence type="predicted"/>